<sequence>NPFAKMKIGVRKILELIFVVSICVGLSIETETAGESKEDTTAKTGKSRKKRRGCKCVSRYMAEVD</sequence>
<protein>
    <submittedName>
        <fullName evidence="2">Uncharacterized protein</fullName>
    </submittedName>
</protein>
<organism evidence="2">
    <name type="scientific">Lymnaea stagnalis</name>
    <name type="common">Great pond snail</name>
    <name type="synonym">Helix stagnalis</name>
    <dbReference type="NCBI Taxonomy" id="6523"/>
    <lineage>
        <taxon>Eukaryota</taxon>
        <taxon>Metazoa</taxon>
        <taxon>Spiralia</taxon>
        <taxon>Lophotrochozoa</taxon>
        <taxon>Mollusca</taxon>
        <taxon>Gastropoda</taxon>
        <taxon>Heterobranchia</taxon>
        <taxon>Euthyneura</taxon>
        <taxon>Panpulmonata</taxon>
        <taxon>Hygrophila</taxon>
        <taxon>Lymnaeoidea</taxon>
        <taxon>Lymnaeidae</taxon>
        <taxon>Lymnaea</taxon>
    </lineage>
</organism>
<feature type="signal peptide" evidence="1">
    <location>
        <begin position="1"/>
        <end position="25"/>
    </location>
</feature>
<feature type="non-terminal residue" evidence="2">
    <location>
        <position position="1"/>
    </location>
</feature>
<accession>Q592S2</accession>
<dbReference type="AlphaFoldDB" id="Q592S2"/>
<keyword evidence="1" id="KW-0732">Signal</keyword>
<evidence type="ECO:0000313" key="2">
    <source>
        <dbReference type="EMBL" id="AAS86717.1"/>
    </source>
</evidence>
<feature type="non-terminal residue" evidence="2">
    <location>
        <position position="65"/>
    </location>
</feature>
<evidence type="ECO:0000256" key="1">
    <source>
        <dbReference type="SAM" id="SignalP"/>
    </source>
</evidence>
<dbReference type="EMBL" id="AY577392">
    <property type="protein sequence ID" value="AAS86717.1"/>
    <property type="molecule type" value="mRNA"/>
</dbReference>
<feature type="chain" id="PRO_5004252444" evidence="1">
    <location>
        <begin position="26"/>
        <end position="65"/>
    </location>
</feature>
<name>Q592S2_LYMST</name>
<proteinExistence type="evidence at transcript level"/>
<reference evidence="2" key="1">
    <citation type="submission" date="2004-03" db="EMBL/GenBank/DDBJ databases">
        <title>A genome-wide screening approach for membrane-targeted gene products.</title>
        <authorList>
            <person name="Jaaro H."/>
            <person name="Levy Z."/>
            <person name="Fainzilber M."/>
        </authorList>
    </citation>
    <scope>NUCLEOTIDE SEQUENCE</scope>
    <source>
        <tissue evidence="2">CNS</tissue>
    </source>
</reference>